<dbReference type="PANTHER" id="PTHR31977:SF1">
    <property type="entry name" value="UPF0696 PROTEIN C11ORF68"/>
    <property type="match status" value="1"/>
</dbReference>
<feature type="compositionally biased region" description="Acidic residues" evidence="2">
    <location>
        <begin position="1021"/>
        <end position="1037"/>
    </location>
</feature>
<dbReference type="PROSITE" id="PS50287">
    <property type="entry name" value="SRCR_2"/>
    <property type="match status" value="1"/>
</dbReference>
<feature type="compositionally biased region" description="Polar residues" evidence="2">
    <location>
        <begin position="678"/>
        <end position="689"/>
    </location>
</feature>
<feature type="compositionally biased region" description="Acidic residues" evidence="2">
    <location>
        <begin position="709"/>
        <end position="719"/>
    </location>
</feature>
<evidence type="ECO:0000313" key="5">
    <source>
        <dbReference type="Proteomes" id="UP001165122"/>
    </source>
</evidence>
<dbReference type="OrthoDB" id="67171at2759"/>
<evidence type="ECO:0000313" key="4">
    <source>
        <dbReference type="EMBL" id="GMH52363.1"/>
    </source>
</evidence>
<sequence length="1055" mass="118547">MPTFLFCLTPPHPSLPTLTPPPTPIEPSEVLSTICTQSGLIILIINSEDPLGDPSSIRAKASDIRRFISEKHIDLKVIWLNPELDSENDSSDDDDDENFLFFKSLIGGENCKRCDVFVVKAIVKRMLDGFEGDVKPNVKPDVKPEPTPSGPTPLSDAFLKSLLQLTTQIKYDKGLLKLLKIEIHRRRTISLFGSSILPKNTVIKGSIVLGEKVVGMENWTDKEREIFRDVRSDCVRKVTVKRKKEEVDEEEDEEIKNEKKPKIEFFPDPEQTAIEKYGALKVDELKDYLRWNDIILKGNKSFILKKVVDASLRGRLGRCGDCGGRVEIDEGGDGGLICKGNWSEDLGRITCENKWPKMSFPWRLNFIKQHPSDDEMQRIVEENKTISAEQGKDEGEDDEVQIVKHPPNLEPEIIEIDDSQPSEPDVNPLLAFLDISDLINPSSKRITYPNPNFSSIYEFNKFVVPTDVDQEECAWVQCRNVEEGSLGYDTSSSGGGYDFYLPILANKNTTAKEKETQILALAKQRGFTVGKWLIFCSNKYINNLWFKINEGCVNGLLGCSAKVSTGDNGGRAGCICVYINDFTIRSEVKRVLIETQKIVKEMGGRLGGFKPDVFTYLGINGGNEWMMKACIYGVKEVEGWEDEEEMEFEEVNVDSSEEEEEQEILLSDILEVTRDSPSKTAGKTPTKTVVKTARTPLANTEEHNREDESSSSEEMEAEETPTTTTTTTTTTKTTSSWQSIKRPAALVTNQTPTPLSPSPKREEPPTLTPTKNEKPTPVKTETDKETDKETVKKGSDEPPQTSQGLVVSKHSSKTYFNPLKKNLDDLKRFNKYAEIQNQHFENMQIDLLQPIDGNNRPYFISQGKFVPAKPPKLTVKPSKPSKEIELPESSDLGELTLNLITGLKAQKAQLKSMRFIITSNFENDSWRFKEGTIHVGEGTKEMMKFKYEVNKNSCLHEYELNDPLIKLLVEELKLIEIKEKKGREMWEVKGESSVERARGRKSTIVSAVVKGSGENEWMFEELSGEEQEEGSESDASVDDAGFHCSCGNPSNHGGV</sequence>
<dbReference type="AlphaFoldDB" id="A0A9W7DVM7"/>
<evidence type="ECO:0000256" key="1">
    <source>
        <dbReference type="ARBA" id="ARBA00010568"/>
    </source>
</evidence>
<protein>
    <recommendedName>
        <fullName evidence="3">SRCR domain-containing protein</fullName>
    </recommendedName>
</protein>
<dbReference type="Gene3D" id="3.30.760.10">
    <property type="entry name" value="RNA Cap, Translation Initiation Factor Eif4e"/>
    <property type="match status" value="1"/>
</dbReference>
<reference evidence="5" key="1">
    <citation type="journal article" date="2023" name="Commun. Biol.">
        <title>Genome analysis of Parmales, the sister group of diatoms, reveals the evolutionary specialization of diatoms from phago-mixotrophs to photoautotrophs.</title>
        <authorList>
            <person name="Ban H."/>
            <person name="Sato S."/>
            <person name="Yoshikawa S."/>
            <person name="Yamada K."/>
            <person name="Nakamura Y."/>
            <person name="Ichinomiya M."/>
            <person name="Sato N."/>
            <person name="Blanc-Mathieu R."/>
            <person name="Endo H."/>
            <person name="Kuwata A."/>
            <person name="Ogata H."/>
        </authorList>
    </citation>
    <scope>NUCLEOTIDE SEQUENCE [LARGE SCALE GENOMIC DNA]</scope>
    <source>
        <strain evidence="5">NIES 3700</strain>
    </source>
</reference>
<feature type="compositionally biased region" description="Low complexity" evidence="2">
    <location>
        <begin position="720"/>
        <end position="736"/>
    </location>
</feature>
<feature type="domain" description="SRCR" evidence="3">
    <location>
        <begin position="312"/>
        <end position="352"/>
    </location>
</feature>
<dbReference type="SUPFAM" id="SSF55418">
    <property type="entry name" value="eIF4e-like"/>
    <property type="match status" value="1"/>
</dbReference>
<dbReference type="Proteomes" id="UP001165122">
    <property type="component" value="Unassembled WGS sequence"/>
</dbReference>
<comment type="caution">
    <text evidence="4">The sequence shown here is derived from an EMBL/GenBank/DDBJ whole genome shotgun (WGS) entry which is preliminary data.</text>
</comment>
<dbReference type="Gene3D" id="3.90.640.80">
    <property type="match status" value="1"/>
</dbReference>
<accession>A0A9W7DVM7</accession>
<dbReference type="InterPro" id="IPR001190">
    <property type="entry name" value="SRCR"/>
</dbReference>
<dbReference type="GO" id="GO:0016020">
    <property type="term" value="C:membrane"/>
    <property type="evidence" value="ECO:0007669"/>
    <property type="project" value="InterPro"/>
</dbReference>
<dbReference type="EMBL" id="BRXW01000417">
    <property type="protein sequence ID" value="GMH52363.1"/>
    <property type="molecule type" value="Genomic_DNA"/>
</dbReference>
<evidence type="ECO:0000259" key="3">
    <source>
        <dbReference type="PROSITE" id="PS50287"/>
    </source>
</evidence>
<dbReference type="InterPro" id="IPR015034">
    <property type="entry name" value="Bles03"/>
</dbReference>
<feature type="region of interest" description="Disordered" evidence="2">
    <location>
        <begin position="669"/>
        <end position="809"/>
    </location>
</feature>
<dbReference type="InterPro" id="IPR023398">
    <property type="entry name" value="TIF_eIF4e-like"/>
</dbReference>
<keyword evidence="5" id="KW-1185">Reference proteome</keyword>
<proteinExistence type="inferred from homology"/>
<organism evidence="4 5">
    <name type="scientific">Triparma laevis f. longispina</name>
    <dbReference type="NCBI Taxonomy" id="1714387"/>
    <lineage>
        <taxon>Eukaryota</taxon>
        <taxon>Sar</taxon>
        <taxon>Stramenopiles</taxon>
        <taxon>Ochrophyta</taxon>
        <taxon>Bolidophyceae</taxon>
        <taxon>Parmales</taxon>
        <taxon>Triparmaceae</taxon>
        <taxon>Triparma</taxon>
    </lineage>
</organism>
<comment type="similarity">
    <text evidence="1">Belongs to the UPF0696 family.</text>
</comment>
<dbReference type="Pfam" id="PF08939">
    <property type="entry name" value="Bles03"/>
    <property type="match status" value="1"/>
</dbReference>
<gene>
    <name evidence="4" type="ORF">TrLO_g4399</name>
</gene>
<feature type="compositionally biased region" description="Basic and acidic residues" evidence="2">
    <location>
        <begin position="771"/>
        <end position="796"/>
    </location>
</feature>
<dbReference type="PANTHER" id="PTHR31977">
    <property type="entry name" value="UPF0696 PROTEIN C11ORF68"/>
    <property type="match status" value="1"/>
</dbReference>
<evidence type="ECO:0000256" key="2">
    <source>
        <dbReference type="SAM" id="MobiDB-lite"/>
    </source>
</evidence>
<feature type="region of interest" description="Disordered" evidence="2">
    <location>
        <begin position="1021"/>
        <end position="1055"/>
    </location>
</feature>
<name>A0A9W7DVM7_9STRA</name>